<reference evidence="1 2" key="1">
    <citation type="submission" date="2016-11" db="EMBL/GenBank/DDBJ databases">
        <authorList>
            <person name="Jaros S."/>
            <person name="Januszkiewicz K."/>
            <person name="Wedrychowicz H."/>
        </authorList>
    </citation>
    <scope>NUCLEOTIDE SEQUENCE [LARGE SCALE GENOMIC DNA]</scope>
    <source>
        <strain evidence="1 2">DSM 26897</strain>
    </source>
</reference>
<sequence length="211" mass="24323">MDFPQTTANLLTLSPTNSRNHYIMFKKLLPIFLFFTSCQTSPLDQYQQLVKKEANGKKANDLFLNISFGMPSKDFYLHCWNMNKKGLFADGANNTSVLYKVPDSLMKHPTDMYFYPEFNRGKVSGMWVRFQYAGWAPWNKALASDSLLPDVVQLYQRWYPGGNSFLKIEDQAKGTLYVKVDGNRRIIIGKYDDVQVKVDYTDLSVQPQKAI</sequence>
<name>A0A1M5AYC5_9BACT</name>
<gene>
    <name evidence="1" type="ORF">SAMN05444008_10756</name>
</gene>
<dbReference type="AlphaFoldDB" id="A0A1M5AYC5"/>
<evidence type="ECO:0000313" key="2">
    <source>
        <dbReference type="Proteomes" id="UP000184368"/>
    </source>
</evidence>
<dbReference type="EMBL" id="FQUO01000007">
    <property type="protein sequence ID" value="SHF35203.1"/>
    <property type="molecule type" value="Genomic_DNA"/>
</dbReference>
<evidence type="ECO:0000313" key="1">
    <source>
        <dbReference type="EMBL" id="SHF35203.1"/>
    </source>
</evidence>
<keyword evidence="2" id="KW-1185">Reference proteome</keyword>
<dbReference type="Proteomes" id="UP000184368">
    <property type="component" value="Unassembled WGS sequence"/>
</dbReference>
<proteinExistence type="predicted"/>
<accession>A0A1M5AYC5</accession>
<protein>
    <submittedName>
        <fullName evidence="1">Uncharacterized protein</fullName>
    </submittedName>
</protein>
<organism evidence="1 2">
    <name type="scientific">Cnuella takakiae</name>
    <dbReference type="NCBI Taxonomy" id="1302690"/>
    <lineage>
        <taxon>Bacteria</taxon>
        <taxon>Pseudomonadati</taxon>
        <taxon>Bacteroidota</taxon>
        <taxon>Chitinophagia</taxon>
        <taxon>Chitinophagales</taxon>
        <taxon>Chitinophagaceae</taxon>
        <taxon>Cnuella</taxon>
    </lineage>
</organism>